<dbReference type="Proteomes" id="UP001576780">
    <property type="component" value="Unassembled WGS sequence"/>
</dbReference>
<dbReference type="PANTHER" id="PTHR12302:SF3">
    <property type="entry name" value="SERINE_THREONINE-PROTEIN KINASE 31"/>
    <property type="match status" value="1"/>
</dbReference>
<accession>A0ABV4WNC6</accession>
<evidence type="ECO:0000256" key="4">
    <source>
        <dbReference type="SAM" id="Phobius"/>
    </source>
</evidence>
<protein>
    <submittedName>
        <fullName evidence="6">Thermonuclease family protein</fullName>
    </submittedName>
</protein>
<organism evidence="6 7">
    <name type="scientific">Floridaenema evergladense BLCC-F167</name>
    <dbReference type="NCBI Taxonomy" id="3153639"/>
    <lineage>
        <taxon>Bacteria</taxon>
        <taxon>Bacillati</taxon>
        <taxon>Cyanobacteriota</taxon>
        <taxon>Cyanophyceae</taxon>
        <taxon>Oscillatoriophycideae</taxon>
        <taxon>Aerosakkonematales</taxon>
        <taxon>Aerosakkonemataceae</taxon>
        <taxon>Floridanema</taxon>
        <taxon>Floridanema evergladense</taxon>
    </lineage>
</organism>
<feature type="domain" description="TNase-like" evidence="5">
    <location>
        <begin position="43"/>
        <end position="177"/>
    </location>
</feature>
<sequence length="185" mass="20557">MKKWINILPIAAVFAGYLFWHYQQPATTKPKLMFEQPGREAPSSETWQVTKVIDGATMLVRRDNQNQQVQLCGIAIPEVAPSGKPGQSFAQLSQAKLRSLVDAANGTVEVTPVKTDKEGHIIAEVFVRNGLGDIVFQEEMLKSGLVYHRQNAGCYNRLSFEEAQKLAIAAKAGMWNQPKSNKVKM</sequence>
<dbReference type="PROSITE" id="PS50830">
    <property type="entry name" value="TNASE_3"/>
    <property type="match status" value="1"/>
</dbReference>
<dbReference type="InterPro" id="IPR035437">
    <property type="entry name" value="SNase_OB-fold_sf"/>
</dbReference>
<keyword evidence="3" id="KW-0378">Hydrolase</keyword>
<dbReference type="SUPFAM" id="SSF50199">
    <property type="entry name" value="Staphylococcal nuclease"/>
    <property type="match status" value="1"/>
</dbReference>
<keyword evidence="4" id="KW-0812">Transmembrane</keyword>
<keyword evidence="1" id="KW-0540">Nuclease</keyword>
<dbReference type="EMBL" id="JBHFNT010000161">
    <property type="protein sequence ID" value="MFB2836585.1"/>
    <property type="molecule type" value="Genomic_DNA"/>
</dbReference>
<dbReference type="Gene3D" id="2.40.50.90">
    <property type="match status" value="1"/>
</dbReference>
<comment type="caution">
    <text evidence="6">The sequence shown here is derived from an EMBL/GenBank/DDBJ whole genome shotgun (WGS) entry which is preliminary data.</text>
</comment>
<name>A0ABV4WNC6_9CYAN</name>
<feature type="transmembrane region" description="Helical" evidence="4">
    <location>
        <begin position="7"/>
        <end position="23"/>
    </location>
</feature>
<reference evidence="6 7" key="1">
    <citation type="submission" date="2024-09" db="EMBL/GenBank/DDBJ databases">
        <title>Floridaenema gen nov. (Aerosakkonemataceae, Aerosakkonematales ord. nov., Cyanobacteria) from benthic tropical and subtropical fresh waters, with the description of four new species.</title>
        <authorList>
            <person name="Moretto J.A."/>
            <person name="Berthold D.E."/>
            <person name="Lefler F.W."/>
            <person name="Huang I.-S."/>
            <person name="Laughinghouse H. IV."/>
        </authorList>
    </citation>
    <scope>NUCLEOTIDE SEQUENCE [LARGE SCALE GENOMIC DNA]</scope>
    <source>
        <strain evidence="6 7">BLCC-F167</strain>
    </source>
</reference>
<keyword evidence="4" id="KW-1133">Transmembrane helix</keyword>
<evidence type="ECO:0000256" key="3">
    <source>
        <dbReference type="ARBA" id="ARBA00022801"/>
    </source>
</evidence>
<proteinExistence type="predicted"/>
<dbReference type="PANTHER" id="PTHR12302">
    <property type="entry name" value="EBNA2 BINDING PROTEIN P100"/>
    <property type="match status" value="1"/>
</dbReference>
<dbReference type="InterPro" id="IPR016071">
    <property type="entry name" value="Staphylococal_nuclease_OB-fold"/>
</dbReference>
<dbReference type="SMART" id="SM00318">
    <property type="entry name" value="SNc"/>
    <property type="match status" value="1"/>
</dbReference>
<gene>
    <name evidence="6" type="ORF">ACE1CA_18790</name>
</gene>
<evidence type="ECO:0000313" key="7">
    <source>
        <dbReference type="Proteomes" id="UP001576780"/>
    </source>
</evidence>
<evidence type="ECO:0000313" key="6">
    <source>
        <dbReference type="EMBL" id="MFB2836585.1"/>
    </source>
</evidence>
<evidence type="ECO:0000259" key="5">
    <source>
        <dbReference type="PROSITE" id="PS50830"/>
    </source>
</evidence>
<dbReference type="RefSeq" id="WP_413278962.1">
    <property type="nucleotide sequence ID" value="NZ_JBHFNT010000161.1"/>
</dbReference>
<keyword evidence="7" id="KW-1185">Reference proteome</keyword>
<keyword evidence="2" id="KW-0255">Endonuclease</keyword>
<keyword evidence="4" id="KW-0472">Membrane</keyword>
<dbReference type="Pfam" id="PF00565">
    <property type="entry name" value="SNase"/>
    <property type="match status" value="1"/>
</dbReference>
<evidence type="ECO:0000256" key="1">
    <source>
        <dbReference type="ARBA" id="ARBA00022722"/>
    </source>
</evidence>
<evidence type="ECO:0000256" key="2">
    <source>
        <dbReference type="ARBA" id="ARBA00022759"/>
    </source>
</evidence>